<keyword evidence="2" id="KW-0963">Cytoplasm</keyword>
<protein>
    <recommendedName>
        <fullName evidence="2 3">ATP-dependent Clp protease proteolytic subunit</fullName>
        <ecNumber evidence="2">3.4.21.92</ecNumber>
    </recommendedName>
    <alternativeName>
        <fullName evidence="2">Endopeptidase Clp</fullName>
    </alternativeName>
</protein>
<dbReference type="FunFam" id="3.90.226.10:FF:000020">
    <property type="entry name" value="ATP-dependent Clp protease proteolytic subunit"/>
    <property type="match status" value="1"/>
</dbReference>
<dbReference type="SUPFAM" id="SSF52096">
    <property type="entry name" value="ClpP/crotonase"/>
    <property type="match status" value="1"/>
</dbReference>
<proteinExistence type="inferred from homology"/>
<comment type="caution">
    <text evidence="2">Lacks conserved residue(s) required for the propagation of feature annotation.</text>
</comment>
<dbReference type="AlphaFoldDB" id="A0A1U7HR84"/>
<dbReference type="GO" id="GO:0005737">
    <property type="term" value="C:cytoplasm"/>
    <property type="evidence" value="ECO:0007669"/>
    <property type="project" value="UniProtKB-SubCell"/>
</dbReference>
<comment type="similarity">
    <text evidence="1 2 3">Belongs to the peptidase S14 family.</text>
</comment>
<dbReference type="GO" id="GO:0009368">
    <property type="term" value="C:endopeptidase Clp complex"/>
    <property type="evidence" value="ECO:0007669"/>
    <property type="project" value="TreeGrafter"/>
</dbReference>
<dbReference type="Gene3D" id="3.90.226.10">
    <property type="entry name" value="2-enoyl-CoA Hydratase, Chain A, domain 1"/>
    <property type="match status" value="1"/>
</dbReference>
<dbReference type="InterPro" id="IPR001907">
    <property type="entry name" value="ClpP"/>
</dbReference>
<organism evidence="4 5">
    <name type="scientific">Hydrococcus rivularis NIES-593</name>
    <dbReference type="NCBI Taxonomy" id="1921803"/>
    <lineage>
        <taxon>Bacteria</taxon>
        <taxon>Bacillati</taxon>
        <taxon>Cyanobacteriota</taxon>
        <taxon>Cyanophyceae</taxon>
        <taxon>Pleurocapsales</taxon>
        <taxon>Hydrococcaceae</taxon>
        <taxon>Hydrococcus</taxon>
    </lineage>
</organism>
<dbReference type="CDD" id="cd07017">
    <property type="entry name" value="S14_ClpP_2"/>
    <property type="match status" value="1"/>
</dbReference>
<comment type="subcellular location">
    <subcellularLocation>
        <location evidence="2">Cytoplasm</location>
    </subcellularLocation>
</comment>
<sequence>MTSQIKAVQTAYYSDVSYRTPPPDLESLLLKERIVYLGMPLFSSDDVKQQVGIDVTQLIIAQLLFLQFDDAEKPIYFYINSTGTSWYTGDAIGYETEAFAICDTIAYIKPPVHTICIGQAMGTAAMILSAGTKGCRASLPHATIVLNQSRTGAQGQATDIQIRAKEVISNKRTMLEILSKNTGQPIEKIAKDMDRTFYMTPQQAKEYGLIDRVLESRKELPKPLTSVS</sequence>
<keyword evidence="2" id="KW-0720">Serine protease</keyword>
<dbReference type="Proteomes" id="UP000186868">
    <property type="component" value="Unassembled WGS sequence"/>
</dbReference>
<dbReference type="InterPro" id="IPR029045">
    <property type="entry name" value="ClpP/crotonase-like_dom_sf"/>
</dbReference>
<dbReference type="EMBL" id="MRCB01000002">
    <property type="protein sequence ID" value="OKH26044.1"/>
    <property type="molecule type" value="Genomic_DNA"/>
</dbReference>
<dbReference type="RefSeq" id="WP_015144228.1">
    <property type="nucleotide sequence ID" value="NZ_MRCB01000002.1"/>
</dbReference>
<dbReference type="GO" id="GO:0004252">
    <property type="term" value="F:serine-type endopeptidase activity"/>
    <property type="evidence" value="ECO:0007669"/>
    <property type="project" value="UniProtKB-UniRule"/>
</dbReference>
<dbReference type="STRING" id="1921803.NIES593_02910"/>
<evidence type="ECO:0000256" key="3">
    <source>
        <dbReference type="RuleBase" id="RU003567"/>
    </source>
</evidence>
<dbReference type="InterPro" id="IPR023562">
    <property type="entry name" value="ClpP/TepA"/>
</dbReference>
<keyword evidence="5" id="KW-1185">Reference proteome</keyword>
<comment type="caution">
    <text evidence="4">The sequence shown here is derived from an EMBL/GenBank/DDBJ whole genome shotgun (WGS) entry which is preliminary data.</text>
</comment>
<dbReference type="PANTHER" id="PTHR10381">
    <property type="entry name" value="ATP-DEPENDENT CLP PROTEASE PROTEOLYTIC SUBUNIT"/>
    <property type="match status" value="1"/>
</dbReference>
<comment type="subunit">
    <text evidence="2">Fourteen ClpP subunits assemble into 2 heptameric rings which stack back to back to give a disk-like structure with a central cavity, resembling the structure of eukaryotic proteasomes.</text>
</comment>
<evidence type="ECO:0000256" key="1">
    <source>
        <dbReference type="ARBA" id="ARBA00007039"/>
    </source>
</evidence>
<evidence type="ECO:0000313" key="4">
    <source>
        <dbReference type="EMBL" id="OKH26044.1"/>
    </source>
</evidence>
<evidence type="ECO:0000313" key="5">
    <source>
        <dbReference type="Proteomes" id="UP000186868"/>
    </source>
</evidence>
<comment type="function">
    <text evidence="2">Cleaves peptides in various proteins in a process that requires ATP hydrolysis. Has a chymotrypsin-like activity. Plays a major role in the degradation of misfolded proteins.</text>
</comment>
<dbReference type="HAMAP" id="MF_00444">
    <property type="entry name" value="ClpP"/>
    <property type="match status" value="1"/>
</dbReference>
<name>A0A1U7HR84_9CYAN</name>
<keyword evidence="2 4" id="KW-0645">Protease</keyword>
<gene>
    <name evidence="2" type="primary">clpP</name>
    <name evidence="4" type="ORF">NIES593_02910</name>
</gene>
<dbReference type="PRINTS" id="PR00127">
    <property type="entry name" value="CLPPROTEASEP"/>
</dbReference>
<dbReference type="EC" id="3.4.21.92" evidence="2"/>
<keyword evidence="2" id="KW-0378">Hydrolase</keyword>
<dbReference type="PANTHER" id="PTHR10381:SF72">
    <property type="entry name" value="ATP-DEPENDENT CLP PROTEASE PROTEOLYTIC SUBUNIT-LIKE-RELATED"/>
    <property type="match status" value="1"/>
</dbReference>
<dbReference type="GO" id="GO:0004176">
    <property type="term" value="F:ATP-dependent peptidase activity"/>
    <property type="evidence" value="ECO:0007669"/>
    <property type="project" value="InterPro"/>
</dbReference>
<evidence type="ECO:0000256" key="2">
    <source>
        <dbReference type="HAMAP-Rule" id="MF_00444"/>
    </source>
</evidence>
<dbReference type="Pfam" id="PF00574">
    <property type="entry name" value="CLP_protease"/>
    <property type="match status" value="1"/>
</dbReference>
<dbReference type="NCBIfam" id="NF009204">
    <property type="entry name" value="PRK12552.1"/>
    <property type="match status" value="1"/>
</dbReference>
<dbReference type="GO" id="GO:0006515">
    <property type="term" value="P:protein quality control for misfolded or incompletely synthesized proteins"/>
    <property type="evidence" value="ECO:0007669"/>
    <property type="project" value="TreeGrafter"/>
</dbReference>
<comment type="catalytic activity">
    <reaction evidence="2">
        <text>Hydrolysis of proteins to small peptides in the presence of ATP and magnesium. alpha-casein is the usual test substrate. In the absence of ATP, only oligopeptides shorter than five residues are hydrolyzed (such as succinyl-Leu-Tyr-|-NHMec, and Leu-Tyr-Leu-|-Tyr-Trp, in which cleavage of the -Tyr-|-Leu- and -Tyr-|-Trp bonds also occurs).</text>
        <dbReference type="EC" id="3.4.21.92"/>
    </reaction>
</comment>
<accession>A0A1U7HR84</accession>
<dbReference type="OrthoDB" id="516793at2"/>
<reference evidence="4 5" key="1">
    <citation type="submission" date="2016-11" db="EMBL/GenBank/DDBJ databases">
        <title>Draft Genome Sequences of Nine Cyanobacterial Strains from Diverse Habitats.</title>
        <authorList>
            <person name="Zhu T."/>
            <person name="Hou S."/>
            <person name="Lu X."/>
            <person name="Hess W.R."/>
        </authorList>
    </citation>
    <scope>NUCLEOTIDE SEQUENCE [LARGE SCALE GENOMIC DNA]</scope>
    <source>
        <strain evidence="4 5">NIES-593</strain>
    </source>
</reference>
<dbReference type="GO" id="GO:0051117">
    <property type="term" value="F:ATPase binding"/>
    <property type="evidence" value="ECO:0007669"/>
    <property type="project" value="TreeGrafter"/>
</dbReference>